<evidence type="ECO:0000256" key="1">
    <source>
        <dbReference type="SAM" id="Phobius"/>
    </source>
</evidence>
<accession>A0A1X7PDW8</accession>
<keyword evidence="1" id="KW-0472">Membrane</keyword>
<keyword evidence="4" id="KW-1185">Reference proteome</keyword>
<protein>
    <submittedName>
        <fullName evidence="3">Tripartite tricarboxylate transporter TctB family protein</fullName>
    </submittedName>
</protein>
<name>A0A1X7PDW8_9HYPH</name>
<sequence length="153" mass="16791">MDTRGIDRTNVVCGAFFILAGLVFGYQSLEVDLGTWLRIGPGGLPLVLSALLILLGAIILAQALRVEGEPVGRIAWRGMVFILLAPLIFGLTVRGLGFVPAVFVTSLFASFASYRMNWWMALLLSFALAVFSMIVFSYGLGLPFQRFGPWLRF</sequence>
<dbReference type="EMBL" id="FXBL01000004">
    <property type="protein sequence ID" value="SMH49573.1"/>
    <property type="molecule type" value="Genomic_DNA"/>
</dbReference>
<dbReference type="AlphaFoldDB" id="A0A1X7PDW8"/>
<dbReference type="Pfam" id="PF07331">
    <property type="entry name" value="TctB"/>
    <property type="match status" value="1"/>
</dbReference>
<evidence type="ECO:0000313" key="3">
    <source>
        <dbReference type="EMBL" id="SMH49573.1"/>
    </source>
</evidence>
<feature type="transmembrane region" description="Helical" evidence="1">
    <location>
        <begin position="118"/>
        <end position="142"/>
    </location>
</feature>
<feature type="transmembrane region" description="Helical" evidence="1">
    <location>
        <begin position="9"/>
        <end position="26"/>
    </location>
</feature>
<feature type="transmembrane region" description="Helical" evidence="1">
    <location>
        <begin position="46"/>
        <end position="66"/>
    </location>
</feature>
<proteinExistence type="predicted"/>
<keyword evidence="1" id="KW-0812">Transmembrane</keyword>
<dbReference type="Proteomes" id="UP000193083">
    <property type="component" value="Unassembled WGS sequence"/>
</dbReference>
<keyword evidence="1" id="KW-1133">Transmembrane helix</keyword>
<organism evidence="3 4">
    <name type="scientific">Mesorhizobium australicum</name>
    <dbReference type="NCBI Taxonomy" id="536018"/>
    <lineage>
        <taxon>Bacteria</taxon>
        <taxon>Pseudomonadati</taxon>
        <taxon>Pseudomonadota</taxon>
        <taxon>Alphaproteobacteria</taxon>
        <taxon>Hyphomicrobiales</taxon>
        <taxon>Phyllobacteriaceae</taxon>
        <taxon>Mesorhizobium</taxon>
    </lineage>
</organism>
<evidence type="ECO:0000259" key="2">
    <source>
        <dbReference type="Pfam" id="PF07331"/>
    </source>
</evidence>
<dbReference type="InterPro" id="IPR009936">
    <property type="entry name" value="DUF1468"/>
</dbReference>
<dbReference type="RefSeq" id="WP_085465693.1">
    <property type="nucleotide sequence ID" value="NZ_FXBL01000004.1"/>
</dbReference>
<feature type="transmembrane region" description="Helical" evidence="1">
    <location>
        <begin position="78"/>
        <end position="98"/>
    </location>
</feature>
<dbReference type="OrthoDB" id="5186924at2"/>
<evidence type="ECO:0000313" key="4">
    <source>
        <dbReference type="Proteomes" id="UP000193083"/>
    </source>
</evidence>
<gene>
    <name evidence="3" type="ORF">SAMN02982922_3941</name>
</gene>
<reference evidence="4" key="1">
    <citation type="submission" date="2017-04" db="EMBL/GenBank/DDBJ databases">
        <authorList>
            <person name="Varghese N."/>
            <person name="Submissions S."/>
        </authorList>
    </citation>
    <scope>NUCLEOTIDE SEQUENCE [LARGE SCALE GENOMIC DNA]</scope>
    <source>
        <strain evidence="4">B5P</strain>
    </source>
</reference>
<feature type="domain" description="DUF1468" evidence="2">
    <location>
        <begin position="12"/>
        <end position="144"/>
    </location>
</feature>